<reference evidence="2" key="1">
    <citation type="journal article" date="2021" name="Nat. Commun.">
        <title>Genetic determinants of endophytism in the Arabidopsis root mycobiome.</title>
        <authorList>
            <person name="Mesny F."/>
            <person name="Miyauchi S."/>
            <person name="Thiergart T."/>
            <person name="Pickel B."/>
            <person name="Atanasova L."/>
            <person name="Karlsson M."/>
            <person name="Huettel B."/>
            <person name="Barry K.W."/>
            <person name="Haridas S."/>
            <person name="Chen C."/>
            <person name="Bauer D."/>
            <person name="Andreopoulos W."/>
            <person name="Pangilinan J."/>
            <person name="LaButti K."/>
            <person name="Riley R."/>
            <person name="Lipzen A."/>
            <person name="Clum A."/>
            <person name="Drula E."/>
            <person name="Henrissat B."/>
            <person name="Kohler A."/>
            <person name="Grigoriev I.V."/>
            <person name="Martin F.M."/>
            <person name="Hacquard S."/>
        </authorList>
    </citation>
    <scope>NUCLEOTIDE SEQUENCE</scope>
    <source>
        <strain evidence="2">MPI-CAGE-CH-0230</strain>
    </source>
</reference>
<name>A0A9P8XUF1_9PEZI</name>
<keyword evidence="3" id="KW-1185">Reference proteome</keyword>
<gene>
    <name evidence="2" type="ORF">B0I36DRAFT_395090</name>
</gene>
<dbReference type="OrthoDB" id="5273928at2759"/>
<evidence type="ECO:0000313" key="2">
    <source>
        <dbReference type="EMBL" id="KAH7018293.1"/>
    </source>
</evidence>
<comment type="caution">
    <text evidence="2">The sequence shown here is derived from an EMBL/GenBank/DDBJ whole genome shotgun (WGS) entry which is preliminary data.</text>
</comment>
<dbReference type="RefSeq" id="XP_046006560.1">
    <property type="nucleotide sequence ID" value="XM_046161516.1"/>
</dbReference>
<protein>
    <submittedName>
        <fullName evidence="2">Uncharacterized protein</fullName>
    </submittedName>
</protein>
<dbReference type="EMBL" id="JAGTJQ010000011">
    <property type="protein sequence ID" value="KAH7018293.1"/>
    <property type="molecule type" value="Genomic_DNA"/>
</dbReference>
<feature type="region of interest" description="Disordered" evidence="1">
    <location>
        <begin position="415"/>
        <end position="458"/>
    </location>
</feature>
<dbReference type="GeneID" id="70191062"/>
<proteinExistence type="predicted"/>
<dbReference type="Proteomes" id="UP000756346">
    <property type="component" value="Unassembled WGS sequence"/>
</dbReference>
<feature type="compositionally biased region" description="Basic and acidic residues" evidence="1">
    <location>
        <begin position="432"/>
        <end position="451"/>
    </location>
</feature>
<sequence length="473" mass="53402">MKKSETCSTTPCSQTIAAAGTDLLLYHVQGALCSPGFPETRPRQHLFLKPVPRLTRGPHESSPYTRLAMIAESQLVGAAWSMQDVRHWSLFVKVLINKCGHKTKEWPDLAMWCVQARFATDARPLSQILQPAVSPTFEFVTHLRLHDGFECPVRDIVSLTAMVNLGVLEIIQPLGQPNHVEFPRVTDAVVREWASMKNPFPLLRILRIWGEDFTSYRSLQYLSSFPSLAVYDVAGHRDDWPKATEVPISWTMKRHASSSRALEELVHIYKGLDKTTAHLVTEEQMRLRICAQVMTLGTSNTLPIEMDKKIELGKRKLSVVSSHLGASITPQEPSDERLDRFWGLLTYCHIGEVSKDADFMQAGLSAPFPRPHIGALKLPSRPVVTIRSVHGARNSYQYRSLTDPSKFARHCTFTRSQQMPKAQPTASPSSTSRRDGENVLEHSVRPRRPDQELNVSKGRKLRRKANISLQDFM</sequence>
<evidence type="ECO:0000256" key="1">
    <source>
        <dbReference type="SAM" id="MobiDB-lite"/>
    </source>
</evidence>
<evidence type="ECO:0000313" key="3">
    <source>
        <dbReference type="Proteomes" id="UP000756346"/>
    </source>
</evidence>
<accession>A0A9P8XUF1</accession>
<organism evidence="2 3">
    <name type="scientific">Microdochium trichocladiopsis</name>
    <dbReference type="NCBI Taxonomy" id="1682393"/>
    <lineage>
        <taxon>Eukaryota</taxon>
        <taxon>Fungi</taxon>
        <taxon>Dikarya</taxon>
        <taxon>Ascomycota</taxon>
        <taxon>Pezizomycotina</taxon>
        <taxon>Sordariomycetes</taxon>
        <taxon>Xylariomycetidae</taxon>
        <taxon>Xylariales</taxon>
        <taxon>Microdochiaceae</taxon>
        <taxon>Microdochium</taxon>
    </lineage>
</organism>
<dbReference type="AlphaFoldDB" id="A0A9P8XUF1"/>
<feature type="compositionally biased region" description="Polar residues" evidence="1">
    <location>
        <begin position="415"/>
        <end position="431"/>
    </location>
</feature>